<dbReference type="GO" id="GO:0006353">
    <property type="term" value="P:DNA-templated transcription termination"/>
    <property type="evidence" value="ECO:0007669"/>
    <property type="project" value="InterPro"/>
</dbReference>
<proteinExistence type="inferred from homology"/>
<name>A0AAE3QMR5_9BACT</name>
<evidence type="ECO:0000256" key="4">
    <source>
        <dbReference type="ARBA" id="ARBA00023015"/>
    </source>
</evidence>
<protein>
    <submittedName>
        <fullName evidence="7">Transcription antitermination factor NusB</fullName>
    </submittedName>
</protein>
<reference evidence="7" key="1">
    <citation type="submission" date="2023-05" db="EMBL/GenBank/DDBJ databases">
        <authorList>
            <person name="Zhang X."/>
        </authorList>
    </citation>
    <scope>NUCLEOTIDE SEQUENCE</scope>
    <source>
        <strain evidence="7">YF14B1</strain>
    </source>
</reference>
<feature type="domain" description="NusB/RsmB/TIM44" evidence="6">
    <location>
        <begin position="281"/>
        <end position="370"/>
    </location>
</feature>
<evidence type="ECO:0000256" key="3">
    <source>
        <dbReference type="ARBA" id="ARBA00022884"/>
    </source>
</evidence>
<keyword evidence="3" id="KW-0694">RNA-binding</keyword>
<evidence type="ECO:0000256" key="5">
    <source>
        <dbReference type="ARBA" id="ARBA00023163"/>
    </source>
</evidence>
<evidence type="ECO:0000256" key="1">
    <source>
        <dbReference type="ARBA" id="ARBA00005952"/>
    </source>
</evidence>
<dbReference type="InterPro" id="IPR035926">
    <property type="entry name" value="NusB-like_sf"/>
</dbReference>
<sequence>MLNRRILRAKAMQAIYAYTQAVESDYQLALDTIADTFVPDLNSMLPQDPKKLEGSRQWATLLFEENYKTKAVSADEEAPVEIKKAANYAISFFHAQCQKDARHQEQSMIADAESIYDYYLLSLWLVTEVADQISVEEDEKRNRILKEAPLSSRALKLTKNQVVESLRKSTTFQDKRIRSGIDKLLDPDLARHLLQELKKDAAYTAYQQLDTATWEQDWQFITEVLKVIIFKSEPAVRFWEQLDSNWSGNEDIVRGMFNKTMQFIKEDPEGFSLQKLSADWDADRDFFQKLYKLCIEKFEEYETLIANKTANWDVERVAQVDKVILVMALAELLNYPSIPVKVSINEYIELSKVYSTPKSKQFVNGILDALAGDLSSQGVLKKSGRGLIDNK</sequence>
<accession>A0AAE3QMR5</accession>
<dbReference type="AlphaFoldDB" id="A0AAE3QMR5"/>
<comment type="caution">
    <text evidence="7">The sequence shown here is derived from an EMBL/GenBank/DDBJ whole genome shotgun (WGS) entry which is preliminary data.</text>
</comment>
<keyword evidence="5" id="KW-0804">Transcription</keyword>
<dbReference type="Pfam" id="PF01029">
    <property type="entry name" value="NusB"/>
    <property type="match status" value="1"/>
</dbReference>
<dbReference type="SUPFAM" id="SSF48013">
    <property type="entry name" value="NusB-like"/>
    <property type="match status" value="1"/>
</dbReference>
<dbReference type="NCBIfam" id="TIGR01951">
    <property type="entry name" value="nusB"/>
    <property type="match status" value="1"/>
</dbReference>
<gene>
    <name evidence="7" type="primary">nusB</name>
    <name evidence="7" type="ORF">QNI16_06760</name>
</gene>
<dbReference type="GO" id="GO:0005829">
    <property type="term" value="C:cytosol"/>
    <property type="evidence" value="ECO:0007669"/>
    <property type="project" value="TreeGrafter"/>
</dbReference>
<comment type="similarity">
    <text evidence="1">Belongs to the NusB family.</text>
</comment>
<evidence type="ECO:0000313" key="7">
    <source>
        <dbReference type="EMBL" id="MDJ1480178.1"/>
    </source>
</evidence>
<evidence type="ECO:0000259" key="6">
    <source>
        <dbReference type="Pfam" id="PF01029"/>
    </source>
</evidence>
<dbReference type="InterPro" id="IPR006027">
    <property type="entry name" value="NusB_RsmB_TIM44"/>
</dbReference>
<evidence type="ECO:0000256" key="2">
    <source>
        <dbReference type="ARBA" id="ARBA00022814"/>
    </source>
</evidence>
<dbReference type="PANTHER" id="PTHR11078:SF3">
    <property type="entry name" value="ANTITERMINATION NUSB DOMAIN-CONTAINING PROTEIN"/>
    <property type="match status" value="1"/>
</dbReference>
<dbReference type="Proteomes" id="UP001241110">
    <property type="component" value="Unassembled WGS sequence"/>
</dbReference>
<keyword evidence="4" id="KW-0805">Transcription regulation</keyword>
<dbReference type="InterPro" id="IPR011605">
    <property type="entry name" value="NusB_fam"/>
</dbReference>
<dbReference type="GO" id="GO:0003723">
    <property type="term" value="F:RNA binding"/>
    <property type="evidence" value="ECO:0007669"/>
    <property type="project" value="UniProtKB-KW"/>
</dbReference>
<dbReference type="GO" id="GO:0031564">
    <property type="term" value="P:transcription antitermination"/>
    <property type="evidence" value="ECO:0007669"/>
    <property type="project" value="UniProtKB-KW"/>
</dbReference>
<dbReference type="EMBL" id="JASJOS010000003">
    <property type="protein sequence ID" value="MDJ1480178.1"/>
    <property type="molecule type" value="Genomic_DNA"/>
</dbReference>
<dbReference type="RefSeq" id="WP_313976753.1">
    <property type="nucleotide sequence ID" value="NZ_JASJOS010000003.1"/>
</dbReference>
<keyword evidence="2" id="KW-0889">Transcription antitermination</keyword>
<dbReference type="PANTHER" id="PTHR11078">
    <property type="entry name" value="N UTILIZATION SUBSTANCE PROTEIN B-RELATED"/>
    <property type="match status" value="1"/>
</dbReference>
<organism evidence="7 8">
    <name type="scientific">Xanthocytophaga flava</name>
    <dbReference type="NCBI Taxonomy" id="3048013"/>
    <lineage>
        <taxon>Bacteria</taxon>
        <taxon>Pseudomonadati</taxon>
        <taxon>Bacteroidota</taxon>
        <taxon>Cytophagia</taxon>
        <taxon>Cytophagales</taxon>
        <taxon>Rhodocytophagaceae</taxon>
        <taxon>Xanthocytophaga</taxon>
    </lineage>
</organism>
<evidence type="ECO:0000313" key="8">
    <source>
        <dbReference type="Proteomes" id="UP001241110"/>
    </source>
</evidence>
<dbReference type="Gene3D" id="1.10.940.10">
    <property type="entry name" value="NusB-like"/>
    <property type="match status" value="1"/>
</dbReference>